<dbReference type="PANTHER" id="PTHR33018:SF34">
    <property type="entry name" value="OS02G0472350 PROTEIN"/>
    <property type="match status" value="1"/>
</dbReference>
<gene>
    <name evidence="1" type="ORF">MKW94_000338</name>
</gene>
<dbReference type="EMBL" id="JAJJMA010055780">
    <property type="protein sequence ID" value="MCL7026365.1"/>
    <property type="molecule type" value="Genomic_DNA"/>
</dbReference>
<sequence>MKDATNQEEVVAKCPAGIALDIWKTFVANEFEEVAKEKRARNKEIIKKSTIRHTLGRRSYASKCYILEKEEGIVLDGRPDVWMKGHEQSDGTIHPSAVEKYEQIKAANEKRKRLSEGGSGKQLDFDTDAVAEVFGEDGKKGHLRAYSSVVSLKRAKQACLASCIVESEVSRCDAPIAAKVANLSRRVEGLVKIVTELLSAPPAPQEATATAQETTLTVQETTPAFDGVMRDNVNYCYRGTGKQNVNLLNREGKIVATGYTVGGKEGEMCHGRKVQPGEKKVRIETVVDVFAPVPDPPQGDYHYTLAGFVEGGWVIWFESRLRPR</sequence>
<comment type="caution">
    <text evidence="1">The sequence shown here is derived from an EMBL/GenBank/DDBJ whole genome shotgun (WGS) entry which is preliminary data.</text>
</comment>
<keyword evidence="2" id="KW-1185">Reference proteome</keyword>
<evidence type="ECO:0000313" key="2">
    <source>
        <dbReference type="Proteomes" id="UP001177140"/>
    </source>
</evidence>
<name>A0AA41S0A1_PAPNU</name>
<dbReference type="Pfam" id="PF03004">
    <property type="entry name" value="Transposase_24"/>
    <property type="match status" value="1"/>
</dbReference>
<dbReference type="Proteomes" id="UP001177140">
    <property type="component" value="Unassembled WGS sequence"/>
</dbReference>
<dbReference type="PANTHER" id="PTHR33018">
    <property type="entry name" value="OS10G0338966 PROTEIN-RELATED"/>
    <property type="match status" value="1"/>
</dbReference>
<evidence type="ECO:0000313" key="1">
    <source>
        <dbReference type="EMBL" id="MCL7026365.1"/>
    </source>
</evidence>
<dbReference type="InterPro" id="IPR004252">
    <property type="entry name" value="Probable_transposase_24"/>
</dbReference>
<protein>
    <submittedName>
        <fullName evidence="1">Uncharacterized protein</fullName>
    </submittedName>
</protein>
<proteinExistence type="predicted"/>
<dbReference type="AlphaFoldDB" id="A0AA41S0A1"/>
<accession>A0AA41S0A1</accession>
<reference evidence="1" key="1">
    <citation type="submission" date="2022-03" db="EMBL/GenBank/DDBJ databases">
        <title>A functionally conserved STORR gene fusion in Papaver species that diverged 16.8 million years ago.</title>
        <authorList>
            <person name="Catania T."/>
        </authorList>
    </citation>
    <scope>NUCLEOTIDE SEQUENCE</scope>
    <source>
        <strain evidence="1">S-191538</strain>
    </source>
</reference>
<organism evidence="1 2">
    <name type="scientific">Papaver nudicaule</name>
    <name type="common">Iceland poppy</name>
    <dbReference type="NCBI Taxonomy" id="74823"/>
    <lineage>
        <taxon>Eukaryota</taxon>
        <taxon>Viridiplantae</taxon>
        <taxon>Streptophyta</taxon>
        <taxon>Embryophyta</taxon>
        <taxon>Tracheophyta</taxon>
        <taxon>Spermatophyta</taxon>
        <taxon>Magnoliopsida</taxon>
        <taxon>Ranunculales</taxon>
        <taxon>Papaveraceae</taxon>
        <taxon>Papaveroideae</taxon>
        <taxon>Papaver</taxon>
    </lineage>
</organism>